<accession>A0A0R1WJC6</accession>
<evidence type="ECO:0000313" key="2">
    <source>
        <dbReference type="Proteomes" id="UP000051302"/>
    </source>
</evidence>
<dbReference type="RefSeq" id="WP_057891439.1">
    <property type="nucleotide sequence ID" value="NZ_AZFV01000006.1"/>
</dbReference>
<comment type="caution">
    <text evidence="1">The sequence shown here is derived from an EMBL/GenBank/DDBJ whole genome shotgun (WGS) entry which is preliminary data.</text>
</comment>
<evidence type="ECO:0000313" key="1">
    <source>
        <dbReference type="EMBL" id="KRM17809.1"/>
    </source>
</evidence>
<dbReference type="Proteomes" id="UP000051302">
    <property type="component" value="Unassembled WGS sequence"/>
</dbReference>
<gene>
    <name evidence="1" type="ORF">FD31_GL002329</name>
</gene>
<dbReference type="AlphaFoldDB" id="A0A0R1WJC6"/>
<keyword evidence="2" id="KW-1185">Reference proteome</keyword>
<reference evidence="1 2" key="1">
    <citation type="journal article" date="2015" name="Genome Announc.">
        <title>Expanding the biotechnology potential of lactobacilli through comparative genomics of 213 strains and associated genera.</title>
        <authorList>
            <person name="Sun Z."/>
            <person name="Harris H.M."/>
            <person name="McCann A."/>
            <person name="Guo C."/>
            <person name="Argimon S."/>
            <person name="Zhang W."/>
            <person name="Yang X."/>
            <person name="Jeffery I.B."/>
            <person name="Cooney J.C."/>
            <person name="Kagawa T.F."/>
            <person name="Liu W."/>
            <person name="Song Y."/>
            <person name="Salvetti E."/>
            <person name="Wrobel A."/>
            <person name="Rasinkangas P."/>
            <person name="Parkhill J."/>
            <person name="Rea M.C."/>
            <person name="O'Sullivan O."/>
            <person name="Ritari J."/>
            <person name="Douillard F.P."/>
            <person name="Paul Ross R."/>
            <person name="Yang R."/>
            <person name="Briner A.E."/>
            <person name="Felis G.E."/>
            <person name="de Vos W.M."/>
            <person name="Barrangou R."/>
            <person name="Klaenhammer T.R."/>
            <person name="Caufield P.W."/>
            <person name="Cui Y."/>
            <person name="Zhang H."/>
            <person name="O'Toole P.W."/>
        </authorList>
    </citation>
    <scope>NUCLEOTIDE SEQUENCE [LARGE SCALE GENOMIC DNA]</scope>
    <source>
        <strain evidence="1 2">DSM 16982</strain>
    </source>
</reference>
<name>A0A0R1WJC6_9LACO</name>
<dbReference type="EMBL" id="AZFV01000006">
    <property type="protein sequence ID" value="KRM17809.1"/>
    <property type="molecule type" value="Genomic_DNA"/>
</dbReference>
<proteinExistence type="predicted"/>
<dbReference type="PATRIC" id="fig|1423774.3.peg.2419"/>
<protein>
    <submittedName>
        <fullName evidence="1">Uncharacterized protein</fullName>
    </submittedName>
</protein>
<sequence length="99" mass="11544">MTLDIRFTKIIEEMTEDLEMQAGLVLTGAQLRELKLKQHVVLKDSEIKPYLYNIKEFLANTQPSERVWDCFNVLSNNTYIIAMHIESPYFYLDTADLNG</sequence>
<organism evidence="1 2">
    <name type="scientific">Companilactobacillus nantensis DSM 16982</name>
    <dbReference type="NCBI Taxonomy" id="1423774"/>
    <lineage>
        <taxon>Bacteria</taxon>
        <taxon>Bacillati</taxon>
        <taxon>Bacillota</taxon>
        <taxon>Bacilli</taxon>
        <taxon>Lactobacillales</taxon>
        <taxon>Lactobacillaceae</taxon>
        <taxon>Companilactobacillus</taxon>
    </lineage>
</organism>